<name>A0ACD5APV1_9ACTN</name>
<organism evidence="1 2">
    <name type="scientific">Streptomyces citrinus</name>
    <dbReference type="NCBI Taxonomy" id="3118173"/>
    <lineage>
        <taxon>Bacteria</taxon>
        <taxon>Bacillati</taxon>
        <taxon>Actinomycetota</taxon>
        <taxon>Actinomycetes</taxon>
        <taxon>Kitasatosporales</taxon>
        <taxon>Streptomycetaceae</taxon>
        <taxon>Streptomyces</taxon>
    </lineage>
</organism>
<evidence type="ECO:0000313" key="2">
    <source>
        <dbReference type="Proteomes" id="UP001432251"/>
    </source>
</evidence>
<dbReference type="EMBL" id="CP146023">
    <property type="protein sequence ID" value="WWQ69297.1"/>
    <property type="molecule type" value="Genomic_DNA"/>
</dbReference>
<keyword evidence="2" id="KW-1185">Reference proteome</keyword>
<sequence length="126" mass="13748">MPRRDPARPAVKMLSDAFLAFYELQQPGYLAYAAAHLPADEARIAVAHTFALIAADWPRAVTEPNPAAYAWDLHTHFVTVRTGTSSNPQQDTLLLHERLHLTVARIADLTGSEPAVVTATLAAAHR</sequence>
<keyword evidence="1" id="KW-0614">Plasmid</keyword>
<accession>A0ACD5APV1</accession>
<evidence type="ECO:0000313" key="1">
    <source>
        <dbReference type="EMBL" id="WWQ69297.1"/>
    </source>
</evidence>
<gene>
    <name evidence="1" type="ORF">V2W30_39555</name>
</gene>
<geneLocation type="plasmid" evidence="1 2">
    <name>p1</name>
</geneLocation>
<reference evidence="1" key="1">
    <citation type="journal article" date="2025" name="Int. J. Syst. Evol. Microbiol.">
        <title>Streptomyces citrinus sp. nov., with yellow diffusible pigment.</title>
        <authorList>
            <person name="He Y."/>
            <person name="Yang E."/>
            <person name="Xu J."/>
            <person name="Sun Y."/>
            <person name="Sun L."/>
        </authorList>
    </citation>
    <scope>NUCLEOTIDE SEQUENCE</scope>
    <source>
        <strain evidence="1">Q6</strain>
    </source>
</reference>
<proteinExistence type="predicted"/>
<dbReference type="Proteomes" id="UP001432251">
    <property type="component" value="Plasmid p1"/>
</dbReference>
<protein>
    <submittedName>
        <fullName evidence="1">Uncharacterized protein</fullName>
    </submittedName>
</protein>